<sequence>MLPGMYLRRSVLRHNVLCLRPPASDRTQCRGPQRCPNTRSLDHSSANIKTTGSNAKFISEDNNIMVLDDGRKLGYSVYGAREGYSVFWFHGWPGSRLRAKANLLRCGSKLNIRLIAVDRPGIGLSDFQPNRTLLDWPKDVQALAAHLGIRQYKVIGTSGGGPYALACAKAIPPSECSAVGVLAGAAPWDLENTQYLIRSVRIIRNIASWSSLLRWLAIYIGVLQKKRYDRIRLLIRQTKLQESRRPSTKTSRTDLVRLERDVKIQELEKRSFEESVRQGIRGLAEDNRLLTSSWGFELEEIERNVLLWYGEEDKKTPIRAGYNMASRLPNGKLKAYRGENHRTISKHLEEILKELINHEGVFRDSSG</sequence>
<dbReference type="SUPFAM" id="SSF53474">
    <property type="entry name" value="alpha/beta-Hydrolases"/>
    <property type="match status" value="1"/>
</dbReference>
<feature type="domain" description="AB hydrolase-1" evidence="1">
    <location>
        <begin position="87"/>
        <end position="341"/>
    </location>
</feature>
<dbReference type="InterPro" id="IPR029058">
    <property type="entry name" value="AB_hydrolase_fold"/>
</dbReference>
<evidence type="ECO:0000313" key="3">
    <source>
        <dbReference type="Proteomes" id="UP000800092"/>
    </source>
</evidence>
<name>A0A6A6GXV7_VIRVR</name>
<dbReference type="OrthoDB" id="294702at2759"/>
<dbReference type="InterPro" id="IPR000073">
    <property type="entry name" value="AB_hydrolase_1"/>
</dbReference>
<protein>
    <submittedName>
        <fullName evidence="2">Alpha/beta-hydrolase</fullName>
    </submittedName>
</protein>
<dbReference type="GO" id="GO:0016787">
    <property type="term" value="F:hydrolase activity"/>
    <property type="evidence" value="ECO:0007669"/>
    <property type="project" value="UniProtKB-KW"/>
</dbReference>
<dbReference type="Gene3D" id="3.40.50.1820">
    <property type="entry name" value="alpha/beta hydrolase"/>
    <property type="match status" value="1"/>
</dbReference>
<reference evidence="2" key="1">
    <citation type="journal article" date="2020" name="Stud. Mycol.">
        <title>101 Dothideomycetes genomes: a test case for predicting lifestyles and emergence of pathogens.</title>
        <authorList>
            <person name="Haridas S."/>
            <person name="Albert R."/>
            <person name="Binder M."/>
            <person name="Bloem J."/>
            <person name="Labutti K."/>
            <person name="Salamov A."/>
            <person name="Andreopoulos B."/>
            <person name="Baker S."/>
            <person name="Barry K."/>
            <person name="Bills G."/>
            <person name="Bluhm B."/>
            <person name="Cannon C."/>
            <person name="Castanera R."/>
            <person name="Culley D."/>
            <person name="Daum C."/>
            <person name="Ezra D."/>
            <person name="Gonzalez J."/>
            <person name="Henrissat B."/>
            <person name="Kuo A."/>
            <person name="Liang C."/>
            <person name="Lipzen A."/>
            <person name="Lutzoni F."/>
            <person name="Magnuson J."/>
            <person name="Mondo S."/>
            <person name="Nolan M."/>
            <person name="Ohm R."/>
            <person name="Pangilinan J."/>
            <person name="Park H.-J."/>
            <person name="Ramirez L."/>
            <person name="Alfaro M."/>
            <person name="Sun H."/>
            <person name="Tritt A."/>
            <person name="Yoshinaga Y."/>
            <person name="Zwiers L.-H."/>
            <person name="Turgeon B."/>
            <person name="Goodwin S."/>
            <person name="Spatafora J."/>
            <person name="Crous P."/>
            <person name="Grigoriev I."/>
        </authorList>
    </citation>
    <scope>NUCLEOTIDE SEQUENCE</scope>
    <source>
        <strain evidence="2">Tuck. ex Michener</strain>
    </source>
</reference>
<evidence type="ECO:0000259" key="1">
    <source>
        <dbReference type="Pfam" id="PF00561"/>
    </source>
</evidence>
<evidence type="ECO:0000313" key="2">
    <source>
        <dbReference type="EMBL" id="KAF2230183.1"/>
    </source>
</evidence>
<dbReference type="Pfam" id="PF00561">
    <property type="entry name" value="Abhydrolase_1"/>
    <property type="match status" value="1"/>
</dbReference>
<dbReference type="PANTHER" id="PTHR45763:SF46">
    <property type="entry name" value="AB HYDROLASE-1 DOMAIN-CONTAINING PROTEIN"/>
    <property type="match status" value="1"/>
</dbReference>
<gene>
    <name evidence="2" type="ORF">EV356DRAFT_509355</name>
</gene>
<dbReference type="PANTHER" id="PTHR45763">
    <property type="entry name" value="HYDROLASE, ALPHA/BETA FOLD FAMILY PROTEIN, EXPRESSED-RELATED"/>
    <property type="match status" value="1"/>
</dbReference>
<accession>A0A6A6GXV7</accession>
<proteinExistence type="predicted"/>
<keyword evidence="2" id="KW-0378">Hydrolase</keyword>
<dbReference type="EMBL" id="ML991846">
    <property type="protein sequence ID" value="KAF2230183.1"/>
    <property type="molecule type" value="Genomic_DNA"/>
</dbReference>
<dbReference type="AlphaFoldDB" id="A0A6A6GXV7"/>
<dbReference type="Proteomes" id="UP000800092">
    <property type="component" value="Unassembled WGS sequence"/>
</dbReference>
<keyword evidence="3" id="KW-1185">Reference proteome</keyword>
<organism evidence="2 3">
    <name type="scientific">Viridothelium virens</name>
    <name type="common">Speckled blister lichen</name>
    <name type="synonym">Trypethelium virens</name>
    <dbReference type="NCBI Taxonomy" id="1048519"/>
    <lineage>
        <taxon>Eukaryota</taxon>
        <taxon>Fungi</taxon>
        <taxon>Dikarya</taxon>
        <taxon>Ascomycota</taxon>
        <taxon>Pezizomycotina</taxon>
        <taxon>Dothideomycetes</taxon>
        <taxon>Dothideomycetes incertae sedis</taxon>
        <taxon>Trypetheliales</taxon>
        <taxon>Trypetheliaceae</taxon>
        <taxon>Viridothelium</taxon>
    </lineage>
</organism>